<dbReference type="Gene3D" id="3.40.50.720">
    <property type="entry name" value="NAD(P)-binding Rossmann-like Domain"/>
    <property type="match status" value="1"/>
</dbReference>
<evidence type="ECO:0000313" key="4">
    <source>
        <dbReference type="EMBL" id="KAF4632580.1"/>
    </source>
</evidence>
<keyword evidence="1" id="KW-0560">Oxidoreductase</keyword>
<feature type="domain" description="NAD-dependent epimerase/dehydratase" evidence="3">
    <location>
        <begin position="12"/>
        <end position="141"/>
    </location>
</feature>
<dbReference type="PANTHER" id="PTHR10366">
    <property type="entry name" value="NAD DEPENDENT EPIMERASE/DEHYDRATASE"/>
    <property type="match status" value="1"/>
</dbReference>
<comment type="similarity">
    <text evidence="2">Belongs to the NAD(P)-dependent epimerase/dehydratase family. Dihydroflavonol-4-reductase subfamily.</text>
</comment>
<protein>
    <recommendedName>
        <fullName evidence="3">NAD-dependent epimerase/dehydratase domain-containing protein</fullName>
    </recommendedName>
</protein>
<comment type="caution">
    <text evidence="4">The sequence shown here is derived from an EMBL/GenBank/DDBJ whole genome shotgun (WGS) entry which is preliminary data.</text>
</comment>
<dbReference type="PANTHER" id="PTHR10366:SF579">
    <property type="entry name" value="3-BETA HYDROXYSTEROID DEHYDROGENASE_ISOMERASE FAMILY PROTEIN (AFU_ORTHOLOGUE AFUA_3G02250)"/>
    <property type="match status" value="1"/>
</dbReference>
<dbReference type="OrthoDB" id="2735536at2759"/>
<name>A0A8H4W5M0_9HELO</name>
<evidence type="ECO:0000256" key="1">
    <source>
        <dbReference type="ARBA" id="ARBA00023002"/>
    </source>
</evidence>
<keyword evidence="5" id="KW-1185">Reference proteome</keyword>
<evidence type="ECO:0000313" key="5">
    <source>
        <dbReference type="Proteomes" id="UP000566819"/>
    </source>
</evidence>
<dbReference type="Proteomes" id="UP000566819">
    <property type="component" value="Unassembled WGS sequence"/>
</dbReference>
<dbReference type="InterPro" id="IPR036291">
    <property type="entry name" value="NAD(P)-bd_dom_sf"/>
</dbReference>
<dbReference type="Pfam" id="PF01370">
    <property type="entry name" value="Epimerase"/>
    <property type="match status" value="1"/>
</dbReference>
<dbReference type="SUPFAM" id="SSF51735">
    <property type="entry name" value="NAD(P)-binding Rossmann-fold domains"/>
    <property type="match status" value="1"/>
</dbReference>
<proteinExistence type="inferred from homology"/>
<organism evidence="4 5">
    <name type="scientific">Cudoniella acicularis</name>
    <dbReference type="NCBI Taxonomy" id="354080"/>
    <lineage>
        <taxon>Eukaryota</taxon>
        <taxon>Fungi</taxon>
        <taxon>Dikarya</taxon>
        <taxon>Ascomycota</taxon>
        <taxon>Pezizomycotina</taxon>
        <taxon>Leotiomycetes</taxon>
        <taxon>Helotiales</taxon>
        <taxon>Tricladiaceae</taxon>
        <taxon>Cudoniella</taxon>
    </lineage>
</organism>
<accession>A0A8H4W5M0</accession>
<sequence length="322" mass="34674">MSTTSLKNPTYILVTGGTGFIGAHIVDALLKRGLRVRCATRSRVKGERLLAARPCYAGKLDVVVVEDFADIGDGEGKGLEDAVTGVDGVVHVASPFTYDTTDNEKELILPAINGARALFIACSLPESTVKRVVLTSSFAAILDLKRSSNAKTEGYFTYTAKDWNPLTYEEAAAKGTSAVVAYRGSKKFAELAAWEFISDKTKDGGNESGFDLVTICPPMTFGPVVHPVSRAEELNESNRMLWEVAMGKGELPVARVPFWVDVRDLAEAHVEALLRADIGGKRGWAAGRVAEGEQQAIDESYGLDGVTAEKELGVKKMEKEGK</sequence>
<evidence type="ECO:0000259" key="3">
    <source>
        <dbReference type="Pfam" id="PF01370"/>
    </source>
</evidence>
<dbReference type="InterPro" id="IPR050425">
    <property type="entry name" value="NAD(P)_dehydrat-like"/>
</dbReference>
<gene>
    <name evidence="4" type="ORF">G7Y89_g5547</name>
</gene>
<evidence type="ECO:0000256" key="2">
    <source>
        <dbReference type="ARBA" id="ARBA00023445"/>
    </source>
</evidence>
<dbReference type="GO" id="GO:0016616">
    <property type="term" value="F:oxidoreductase activity, acting on the CH-OH group of donors, NAD or NADP as acceptor"/>
    <property type="evidence" value="ECO:0007669"/>
    <property type="project" value="TreeGrafter"/>
</dbReference>
<reference evidence="4 5" key="1">
    <citation type="submission" date="2020-03" db="EMBL/GenBank/DDBJ databases">
        <title>Draft Genome Sequence of Cudoniella acicularis.</title>
        <authorList>
            <person name="Buettner E."/>
            <person name="Kellner H."/>
        </authorList>
    </citation>
    <scope>NUCLEOTIDE SEQUENCE [LARGE SCALE GENOMIC DNA]</scope>
    <source>
        <strain evidence="4 5">DSM 108380</strain>
    </source>
</reference>
<dbReference type="InterPro" id="IPR001509">
    <property type="entry name" value="Epimerase_deHydtase"/>
</dbReference>
<dbReference type="AlphaFoldDB" id="A0A8H4W5M0"/>
<dbReference type="EMBL" id="JAAMPI010000335">
    <property type="protein sequence ID" value="KAF4632580.1"/>
    <property type="molecule type" value="Genomic_DNA"/>
</dbReference>